<gene>
    <name evidence="2" type="ORF">ADEAN_000779900</name>
</gene>
<evidence type="ECO:0000313" key="2">
    <source>
        <dbReference type="EMBL" id="CAD2220284.1"/>
    </source>
</evidence>
<name>A0A7G2CMW0_9TRYP</name>
<dbReference type="VEuPathDB" id="TriTrypDB:ADEAN_000779900"/>
<organism evidence="2 3">
    <name type="scientific">Angomonas deanei</name>
    <dbReference type="NCBI Taxonomy" id="59799"/>
    <lineage>
        <taxon>Eukaryota</taxon>
        <taxon>Discoba</taxon>
        <taxon>Euglenozoa</taxon>
        <taxon>Kinetoplastea</taxon>
        <taxon>Metakinetoplastina</taxon>
        <taxon>Trypanosomatida</taxon>
        <taxon>Trypanosomatidae</taxon>
        <taxon>Strigomonadinae</taxon>
        <taxon>Angomonas</taxon>
    </lineage>
</organism>
<evidence type="ECO:0000256" key="1">
    <source>
        <dbReference type="SAM" id="MobiDB-lite"/>
    </source>
</evidence>
<accession>A0A7G2CMW0</accession>
<keyword evidence="3" id="KW-1185">Reference proteome</keyword>
<protein>
    <submittedName>
        <fullName evidence="2">Uncharacterized protein</fullName>
    </submittedName>
</protein>
<dbReference type="Proteomes" id="UP000515908">
    <property type="component" value="Chromosome 16"/>
</dbReference>
<dbReference type="EMBL" id="LR877160">
    <property type="protein sequence ID" value="CAD2220284.1"/>
    <property type="molecule type" value="Genomic_DNA"/>
</dbReference>
<sequence length="185" mass="21143">MNAQLNRESEGAEEMEESVKPRTRIASVKVASSVPERSRDNRDNTDTANESKGDLDNDDEDNYYHISKKETLSVEERVRRLNERNKQRLEQCYGTAHQPGMARRPSALVRTKYGSHKAVCSASENRSPERPKELLEPIEEKLSDTEPAHAIGKPKAMSPDRQHHTPTQVRQIPEQEKLEIDLEDD</sequence>
<feature type="compositionally biased region" description="Basic and acidic residues" evidence="1">
    <location>
        <begin position="173"/>
        <end position="185"/>
    </location>
</feature>
<reference evidence="2 3" key="1">
    <citation type="submission" date="2020-08" db="EMBL/GenBank/DDBJ databases">
        <authorList>
            <person name="Newling K."/>
            <person name="Davey J."/>
            <person name="Forrester S."/>
        </authorList>
    </citation>
    <scope>NUCLEOTIDE SEQUENCE [LARGE SCALE GENOMIC DNA]</scope>
    <source>
        <strain evidence="3">Crithidia deanei Carvalho (ATCC PRA-265)</strain>
    </source>
</reference>
<proteinExistence type="predicted"/>
<evidence type="ECO:0000313" key="3">
    <source>
        <dbReference type="Proteomes" id="UP000515908"/>
    </source>
</evidence>
<feature type="region of interest" description="Disordered" evidence="1">
    <location>
        <begin position="1"/>
        <end position="71"/>
    </location>
</feature>
<dbReference type="AlphaFoldDB" id="A0A7G2CMW0"/>
<feature type="compositionally biased region" description="Basic and acidic residues" evidence="1">
    <location>
        <begin position="36"/>
        <end position="55"/>
    </location>
</feature>
<feature type="region of interest" description="Disordered" evidence="1">
    <location>
        <begin position="118"/>
        <end position="185"/>
    </location>
</feature>
<feature type="compositionally biased region" description="Basic and acidic residues" evidence="1">
    <location>
        <begin position="126"/>
        <end position="147"/>
    </location>
</feature>